<dbReference type="FunFam" id="3.40.190.10:FF:000014">
    <property type="entry name" value="Arginine ABC transporter substrate-binding protein"/>
    <property type="match status" value="1"/>
</dbReference>
<evidence type="ECO:0000256" key="6">
    <source>
        <dbReference type="ARBA" id="ARBA00022970"/>
    </source>
</evidence>
<dbReference type="SMART" id="SM00062">
    <property type="entry name" value="PBPb"/>
    <property type="match status" value="1"/>
</dbReference>
<feature type="region of interest" description="Disordered" evidence="8">
    <location>
        <begin position="193"/>
        <end position="217"/>
    </location>
</feature>
<accession>A0A485ABG5</accession>
<name>A0A485ABG5_KLUCR</name>
<evidence type="ECO:0000313" key="11">
    <source>
        <dbReference type="Proteomes" id="UP000401081"/>
    </source>
</evidence>
<dbReference type="PANTHER" id="PTHR35936">
    <property type="entry name" value="MEMBRANE-BOUND LYTIC MUREIN TRANSGLYCOSYLASE F"/>
    <property type="match status" value="1"/>
</dbReference>
<dbReference type="Proteomes" id="UP000401081">
    <property type="component" value="Unassembled WGS sequence"/>
</dbReference>
<evidence type="ECO:0000256" key="3">
    <source>
        <dbReference type="ARBA" id="ARBA00022448"/>
    </source>
</evidence>
<reference evidence="10 11" key="1">
    <citation type="submission" date="2019-03" db="EMBL/GenBank/DDBJ databases">
        <authorList>
            <consortium name="Pathogen Informatics"/>
        </authorList>
    </citation>
    <scope>NUCLEOTIDE SEQUENCE [LARGE SCALE GENOMIC DNA]</scope>
    <source>
        <strain evidence="10 11">NCTC12993</strain>
    </source>
</reference>
<dbReference type="Pfam" id="PF00497">
    <property type="entry name" value="SBP_bac_3"/>
    <property type="match status" value="1"/>
</dbReference>
<dbReference type="AlphaFoldDB" id="A0A485ABG5"/>
<dbReference type="Gene3D" id="3.40.190.10">
    <property type="entry name" value="Periplasmic binding protein-like II"/>
    <property type="match status" value="2"/>
</dbReference>
<dbReference type="EMBL" id="CAADJD010000011">
    <property type="protein sequence ID" value="VFS58234.1"/>
    <property type="molecule type" value="Genomic_DNA"/>
</dbReference>
<evidence type="ECO:0000256" key="2">
    <source>
        <dbReference type="ARBA" id="ARBA00010333"/>
    </source>
</evidence>
<keyword evidence="4" id="KW-0732">Signal</keyword>
<organism evidence="10 11">
    <name type="scientific">Kluyvera cryocrescens</name>
    <name type="common">Kluyvera citrophila</name>
    <dbReference type="NCBI Taxonomy" id="580"/>
    <lineage>
        <taxon>Bacteria</taxon>
        <taxon>Pseudomonadati</taxon>
        <taxon>Pseudomonadota</taxon>
        <taxon>Gammaproteobacteria</taxon>
        <taxon>Enterobacterales</taxon>
        <taxon>Enterobacteriaceae</taxon>
        <taxon>Kluyvera</taxon>
    </lineage>
</organism>
<evidence type="ECO:0000259" key="9">
    <source>
        <dbReference type="SMART" id="SM00062"/>
    </source>
</evidence>
<evidence type="ECO:0000313" key="10">
    <source>
        <dbReference type="EMBL" id="VFS58234.1"/>
    </source>
</evidence>
<evidence type="ECO:0000256" key="8">
    <source>
        <dbReference type="SAM" id="MobiDB-lite"/>
    </source>
</evidence>
<dbReference type="InterPro" id="IPR001638">
    <property type="entry name" value="Solute-binding_3/MltF_N"/>
</dbReference>
<evidence type="ECO:0000256" key="4">
    <source>
        <dbReference type="ARBA" id="ARBA00022729"/>
    </source>
</evidence>
<keyword evidence="6" id="KW-0029">Amino-acid transport</keyword>
<keyword evidence="5" id="KW-0574">Periplasm</keyword>
<gene>
    <name evidence="10" type="primary">artJ_2</name>
    <name evidence="10" type="ORF">NCTC12993_00968</name>
</gene>
<feature type="compositionally biased region" description="Basic and acidic residues" evidence="8">
    <location>
        <begin position="206"/>
        <end position="217"/>
    </location>
</feature>
<dbReference type="GO" id="GO:0030288">
    <property type="term" value="C:outer membrane-bounded periplasmic space"/>
    <property type="evidence" value="ECO:0007669"/>
    <property type="project" value="UniProtKB-ARBA"/>
</dbReference>
<comment type="subunit">
    <text evidence="7">The complex is composed of two ATP-binding proteins (ArtP), two transmembrane proteins (ArtM and ArtQ) and two solute-binding proteins (ArtJ and ArtI).</text>
</comment>
<comment type="similarity">
    <text evidence="2">Belongs to the bacterial solute-binding protein 3 family.</text>
</comment>
<keyword evidence="11" id="KW-1185">Reference proteome</keyword>
<dbReference type="GO" id="GO:0006865">
    <property type="term" value="P:amino acid transport"/>
    <property type="evidence" value="ECO:0007669"/>
    <property type="project" value="UniProtKB-KW"/>
</dbReference>
<proteinExistence type="inferred from homology"/>
<keyword evidence="3" id="KW-0813">Transport</keyword>
<sequence length="217" mass="23809">MDITPERSKQVSFTDPYYANSALVIAKKGEFKSFEDLKGKRIGMENGTTHQKYLMDKHPEVKTVAYDSYQNAIIDLKNGRIDGVFGDTAVVNEWLKTNPQLGAATPKVTDAQYFGTGLGIAVRPDNKALLEKLNGALKAIKADGTYQKISDQWFPTVSENTPQASRRAGFLFTAGQRSGNRLLWTLPSTESPHRAAPAFCGQSATPDHRDSPARSAD</sequence>
<protein>
    <submittedName>
        <fullName evidence="10">ABC transporter arginine-binding protein 1</fullName>
    </submittedName>
</protein>
<evidence type="ECO:0000256" key="1">
    <source>
        <dbReference type="ARBA" id="ARBA00004418"/>
    </source>
</evidence>
<dbReference type="SUPFAM" id="SSF53850">
    <property type="entry name" value="Periplasmic binding protein-like II"/>
    <property type="match status" value="1"/>
</dbReference>
<feature type="domain" description="Solute-binding protein family 3/N-terminal" evidence="9">
    <location>
        <begin position="1"/>
        <end position="157"/>
    </location>
</feature>
<evidence type="ECO:0000256" key="5">
    <source>
        <dbReference type="ARBA" id="ARBA00022764"/>
    </source>
</evidence>
<comment type="subcellular location">
    <subcellularLocation>
        <location evidence="1">Periplasm</location>
    </subcellularLocation>
</comment>
<evidence type="ECO:0000256" key="7">
    <source>
        <dbReference type="ARBA" id="ARBA00063465"/>
    </source>
</evidence>
<dbReference type="PANTHER" id="PTHR35936:SF36">
    <property type="entry name" value="ABC TRANSPORTER ARGININE-BINDING PROTEIN 1"/>
    <property type="match status" value="1"/>
</dbReference>